<dbReference type="EMBL" id="CAJVQA010009887">
    <property type="protein sequence ID" value="CAG8690894.1"/>
    <property type="molecule type" value="Genomic_DNA"/>
</dbReference>
<keyword evidence="8" id="KW-1185">Reference proteome</keyword>
<dbReference type="SUPFAM" id="SSF48452">
    <property type="entry name" value="TPR-like"/>
    <property type="match status" value="1"/>
</dbReference>
<comment type="caution">
    <text evidence="4">Lacks conserved residue(s) required for the propagation of feature annotation.</text>
</comment>
<feature type="short sequence motif" description="GXGXXG" evidence="4">
    <location>
        <begin position="964"/>
        <end position="969"/>
    </location>
</feature>
<feature type="active site" description="Proton acceptor" evidence="4">
    <location>
        <position position="1151"/>
    </location>
</feature>
<dbReference type="CDD" id="cd07199">
    <property type="entry name" value="Pat17_PNPLA8_PNPLA9_like"/>
    <property type="match status" value="1"/>
</dbReference>
<dbReference type="InterPro" id="IPR002641">
    <property type="entry name" value="PNPLA_dom"/>
</dbReference>
<feature type="domain" description="PNPLA" evidence="6">
    <location>
        <begin position="960"/>
        <end position="1164"/>
    </location>
</feature>
<protein>
    <submittedName>
        <fullName evidence="7">13780_t:CDS:1</fullName>
    </submittedName>
</protein>
<dbReference type="GO" id="GO:0004620">
    <property type="term" value="F:phospholipase activity"/>
    <property type="evidence" value="ECO:0007669"/>
    <property type="project" value="TreeGrafter"/>
</dbReference>
<dbReference type="Pfam" id="PF01734">
    <property type="entry name" value="Patatin"/>
    <property type="match status" value="1"/>
</dbReference>
<keyword evidence="3" id="KW-0802">TPR repeat</keyword>
<dbReference type="PANTHER" id="PTHR32176:SF92">
    <property type="entry name" value="XYLOSE ISOMERASE"/>
    <property type="match status" value="1"/>
</dbReference>
<feature type="short sequence motif" description="DGA/G" evidence="4">
    <location>
        <begin position="1151"/>
        <end position="1153"/>
    </location>
</feature>
<dbReference type="OrthoDB" id="1658288at2759"/>
<feature type="coiled-coil region" evidence="5">
    <location>
        <begin position="410"/>
        <end position="437"/>
    </location>
</feature>
<gene>
    <name evidence="7" type="ORF">CPELLU_LOCUS11288</name>
</gene>
<keyword evidence="4" id="KW-0378">Hydrolase</keyword>
<keyword evidence="4" id="KW-0442">Lipid degradation</keyword>
<dbReference type="GO" id="GO:0016042">
    <property type="term" value="P:lipid catabolic process"/>
    <property type="evidence" value="ECO:0007669"/>
    <property type="project" value="UniProtKB-UniRule"/>
</dbReference>
<evidence type="ECO:0000313" key="7">
    <source>
        <dbReference type="EMBL" id="CAG8690894.1"/>
    </source>
</evidence>
<feature type="non-terminal residue" evidence="7">
    <location>
        <position position="1"/>
    </location>
</feature>
<dbReference type="SUPFAM" id="SSF52151">
    <property type="entry name" value="FabD/lysophospholipase-like"/>
    <property type="match status" value="1"/>
</dbReference>
<comment type="caution">
    <text evidence="7">The sequence shown here is derived from an EMBL/GenBank/DDBJ whole genome shotgun (WGS) entry which is preliminary data.</text>
</comment>
<dbReference type="AlphaFoldDB" id="A0A9N9ER07"/>
<evidence type="ECO:0000256" key="1">
    <source>
        <dbReference type="ARBA" id="ARBA00010240"/>
    </source>
</evidence>
<dbReference type="PROSITE" id="PS50005">
    <property type="entry name" value="TPR"/>
    <property type="match status" value="1"/>
</dbReference>
<dbReference type="InterPro" id="IPR019734">
    <property type="entry name" value="TPR_rpt"/>
</dbReference>
<evidence type="ECO:0000313" key="8">
    <source>
        <dbReference type="Proteomes" id="UP000789759"/>
    </source>
</evidence>
<dbReference type="Proteomes" id="UP000789759">
    <property type="component" value="Unassembled WGS sequence"/>
</dbReference>
<reference evidence="7" key="1">
    <citation type="submission" date="2021-06" db="EMBL/GenBank/DDBJ databases">
        <authorList>
            <person name="Kallberg Y."/>
            <person name="Tangrot J."/>
            <person name="Rosling A."/>
        </authorList>
    </citation>
    <scope>NUCLEOTIDE SEQUENCE</scope>
    <source>
        <strain evidence="7">FL966</strain>
    </source>
</reference>
<evidence type="ECO:0000256" key="3">
    <source>
        <dbReference type="PROSITE-ProRule" id="PRU00339"/>
    </source>
</evidence>
<organism evidence="7 8">
    <name type="scientific">Cetraspora pellucida</name>
    <dbReference type="NCBI Taxonomy" id="1433469"/>
    <lineage>
        <taxon>Eukaryota</taxon>
        <taxon>Fungi</taxon>
        <taxon>Fungi incertae sedis</taxon>
        <taxon>Mucoromycota</taxon>
        <taxon>Glomeromycotina</taxon>
        <taxon>Glomeromycetes</taxon>
        <taxon>Diversisporales</taxon>
        <taxon>Gigasporaceae</taxon>
        <taxon>Cetraspora</taxon>
    </lineage>
</organism>
<dbReference type="GO" id="GO:0046486">
    <property type="term" value="P:glycerolipid metabolic process"/>
    <property type="evidence" value="ECO:0007669"/>
    <property type="project" value="UniProtKB-ARBA"/>
</dbReference>
<sequence>TLIRFQFDNNITNHSEIEQKFREIIVLINEIGADNENQYELYRYKYHTTYNSYLNAIGDVEGANRQEILARRYERHRIEEIQPVLYVDFVESVAVNQDCHLKDKILEKLNKIRSILEDELIDINVVNTLISEIKQIFENFDRITETFEGYQEAINCEIYMHRLANSLINKKLITLKANDNNEGLKSSKIQTVSKELIDYLRCLELFAHDVAYSKRIEFISFLSNSSDKIEILFKNIINTEEGIKRRARVLNSFFHPDRTKHLNSPYVLQEKHKSQGDELFKLILTFKEHLLNKLKKTLELEDYEKYGNELWKTAIDYNNASKGKWNKLKILKKDDIKELSSELLKHNSITMGELAYHQYRAACKVADRAKLLKKQVKLRGYMALCLYFTDKFLEARLYALVAIILHLKSLSNFTQELDEAKNILDKVNRRKKEGEKSEKGLSSNSNTDIKFVCDPNHAMALIRTNGSFYNRGIIQNSINKSLFNIATNLFIKTEHQTLYNEIFRVKLAKTYLGAILFKKSIIREKLNEIINRALSAYDNGKYQEFINVLSEEYDENKRLLEYYNNLGILEIDIIGTLKKHGFRPDGIAYLLVVLGEVLGSGNIKIKGVPHIFLKADAKKFFQLALSSELVKEAKELDKCTSKLRQTSRGSLERYFKSTYGTIKDFTLSEERTRLALEYLPDSLEMPFFSRLEEIRNFARINIAILNIINYDYDTLKEAIKPVEDTRHSVRENYQFVSKANLRLEVLEDFLWIISDEDLSDVSDVSLLITFPVATNSVPEPDDKYINYLSGQNSFNQGSKYYEAAYFEHLAEKEAKFNKLNSLRYWQSAQENYNIARKINPDNPIYSIGYAKCLLKLSKYTQVIKLSDICPALNSSSEYWHFRSVAYFKQKKYIDAMSCNSEALTLDPGNNSAAKHRELVKKLIINNIVEHKIDRYKKKLIYETDYLKNSHNNEHTVYNILSIDGGGIRGVLPALWLSEIEYRTRRPISHLFNMIAGTSTSGIIAAGLSAPQFKCKKITDDYFEYEYSDLIPRFSASDLLNIYKNESKNLFTTSTSWFNIPIWSKAYDKYTNEGRSTIFKRYFEETRINQSLTELVIPAANENYTHLFTRYDAYKNSRNIEINNTFVDILMATTAAPTFFPPYKIGNKTFIDGGIYLNNPASAAYSEAIKHNVPEKNISVLSLGTGCYLTDPSNPPQSMISAQESNTDREMYNNLKNRYQRWQVFFEEPIGFDDHKSIPDLLELGYQYIEELDCSDENPINKLVESFNR</sequence>
<feature type="active site" description="Nucleophile" evidence="4">
    <location>
        <position position="998"/>
    </location>
</feature>
<dbReference type="PROSITE" id="PS51635">
    <property type="entry name" value="PNPLA"/>
    <property type="match status" value="1"/>
</dbReference>
<dbReference type="Gene3D" id="3.40.1090.10">
    <property type="entry name" value="Cytosolic phospholipase A2 catalytic domain"/>
    <property type="match status" value="1"/>
</dbReference>
<comment type="similarity">
    <text evidence="1">Belongs to the patatin family.</text>
</comment>
<evidence type="ECO:0000256" key="5">
    <source>
        <dbReference type="SAM" id="Coils"/>
    </source>
</evidence>
<dbReference type="PANTHER" id="PTHR32176">
    <property type="entry name" value="XYLOSE ISOMERASE"/>
    <property type="match status" value="1"/>
</dbReference>
<name>A0A9N9ER07_9GLOM</name>
<keyword evidence="5" id="KW-0175">Coiled coil</keyword>
<dbReference type="GO" id="GO:0047372">
    <property type="term" value="F:monoacylglycerol lipase activity"/>
    <property type="evidence" value="ECO:0007669"/>
    <property type="project" value="TreeGrafter"/>
</dbReference>
<dbReference type="InterPro" id="IPR016035">
    <property type="entry name" value="Acyl_Trfase/lysoPLipase"/>
</dbReference>
<dbReference type="Gene3D" id="1.25.40.10">
    <property type="entry name" value="Tetratricopeptide repeat domain"/>
    <property type="match status" value="1"/>
</dbReference>
<dbReference type="InterPro" id="IPR011990">
    <property type="entry name" value="TPR-like_helical_dom_sf"/>
</dbReference>
<proteinExistence type="inferred from homology"/>
<feature type="repeat" description="TPR" evidence="3">
    <location>
        <begin position="876"/>
        <end position="909"/>
    </location>
</feature>
<evidence type="ECO:0000256" key="2">
    <source>
        <dbReference type="ARBA" id="ARBA00023098"/>
    </source>
</evidence>
<evidence type="ECO:0000256" key="4">
    <source>
        <dbReference type="PROSITE-ProRule" id="PRU01161"/>
    </source>
</evidence>
<evidence type="ECO:0000259" key="6">
    <source>
        <dbReference type="PROSITE" id="PS51635"/>
    </source>
</evidence>
<keyword evidence="2 4" id="KW-0443">Lipid metabolism</keyword>
<accession>A0A9N9ER07</accession>